<evidence type="ECO:0000256" key="1">
    <source>
        <dbReference type="SAM" id="MobiDB-lite"/>
    </source>
</evidence>
<dbReference type="Proteomes" id="UP000660262">
    <property type="component" value="Unassembled WGS sequence"/>
</dbReference>
<accession>A0A830HQT3</accession>
<dbReference type="EMBL" id="BNJQ01000016">
    <property type="protein sequence ID" value="GHP07337.1"/>
    <property type="molecule type" value="Genomic_DNA"/>
</dbReference>
<keyword evidence="3" id="KW-1185">Reference proteome</keyword>
<comment type="caution">
    <text evidence="2">The sequence shown here is derived from an EMBL/GenBank/DDBJ whole genome shotgun (WGS) entry which is preliminary data.</text>
</comment>
<evidence type="ECO:0000313" key="3">
    <source>
        <dbReference type="Proteomes" id="UP000660262"/>
    </source>
</evidence>
<proteinExistence type="predicted"/>
<gene>
    <name evidence="2" type="ORF">PPROV_000607800</name>
</gene>
<reference evidence="2" key="1">
    <citation type="submission" date="2020-10" db="EMBL/GenBank/DDBJ databases">
        <title>Unveiling of a novel bifunctional photoreceptor, Dualchrome1, isolated from a cosmopolitan green alga.</title>
        <authorList>
            <person name="Suzuki S."/>
            <person name="Kawachi M."/>
        </authorList>
    </citation>
    <scope>NUCLEOTIDE SEQUENCE</scope>
    <source>
        <strain evidence="2">NIES 2893</strain>
    </source>
</reference>
<protein>
    <submittedName>
        <fullName evidence="2">Uncharacterized protein</fullName>
    </submittedName>
</protein>
<organism evidence="2 3">
    <name type="scientific">Pycnococcus provasolii</name>
    <dbReference type="NCBI Taxonomy" id="41880"/>
    <lineage>
        <taxon>Eukaryota</taxon>
        <taxon>Viridiplantae</taxon>
        <taxon>Chlorophyta</taxon>
        <taxon>Pseudoscourfieldiophyceae</taxon>
        <taxon>Pseudoscourfieldiales</taxon>
        <taxon>Pycnococcaceae</taxon>
        <taxon>Pycnococcus</taxon>
    </lineage>
</organism>
<feature type="compositionally biased region" description="Pro residues" evidence="1">
    <location>
        <begin position="147"/>
        <end position="159"/>
    </location>
</feature>
<dbReference type="AlphaFoldDB" id="A0A830HQT3"/>
<feature type="region of interest" description="Disordered" evidence="1">
    <location>
        <begin position="124"/>
        <end position="159"/>
    </location>
</feature>
<evidence type="ECO:0000313" key="2">
    <source>
        <dbReference type="EMBL" id="GHP07337.1"/>
    </source>
</evidence>
<sequence>MAKCRLWDAPSGSAAWIATDLEGYVHLEELDGGALRVCLVDAASNTVALEHTVDYASRWNGAYIPQLLRFHAVHVESGDYFGIGFEGTTSTGEQYMRTARLDFGEDVNGDRVSTFCAQEDPSQRIDAVYAAPPPPPPEYLDLLPKDVPGPPMPVDPAPL</sequence>
<name>A0A830HQT3_9CHLO</name>